<organism evidence="1 2">
    <name type="scientific">Lojkania enalia</name>
    <dbReference type="NCBI Taxonomy" id="147567"/>
    <lineage>
        <taxon>Eukaryota</taxon>
        <taxon>Fungi</taxon>
        <taxon>Dikarya</taxon>
        <taxon>Ascomycota</taxon>
        <taxon>Pezizomycotina</taxon>
        <taxon>Dothideomycetes</taxon>
        <taxon>Pleosporomycetidae</taxon>
        <taxon>Pleosporales</taxon>
        <taxon>Pleosporales incertae sedis</taxon>
        <taxon>Lojkania</taxon>
    </lineage>
</organism>
<dbReference type="AlphaFoldDB" id="A0A9P4KCD2"/>
<evidence type="ECO:0000313" key="1">
    <source>
        <dbReference type="EMBL" id="KAF2265068.1"/>
    </source>
</evidence>
<dbReference type="Proteomes" id="UP000800093">
    <property type="component" value="Unassembled WGS sequence"/>
</dbReference>
<reference evidence="2" key="1">
    <citation type="journal article" date="2020" name="Stud. Mycol.">
        <title>101 Dothideomycetes genomes: A test case for predicting lifestyles and emergence of pathogens.</title>
        <authorList>
            <person name="Haridas S."/>
            <person name="Albert R."/>
            <person name="Binder M."/>
            <person name="Bloem J."/>
            <person name="LaButti K."/>
            <person name="Salamov A."/>
            <person name="Andreopoulos B."/>
            <person name="Baker S."/>
            <person name="Barry K."/>
            <person name="Bills G."/>
            <person name="Bluhm B."/>
            <person name="Cannon C."/>
            <person name="Castanera R."/>
            <person name="Culley D."/>
            <person name="Daum C."/>
            <person name="Ezra D."/>
            <person name="Gonzalez J."/>
            <person name="Henrissat B."/>
            <person name="Kuo A."/>
            <person name="Liang C."/>
            <person name="Lipzen A."/>
            <person name="Lutzoni F."/>
            <person name="Magnuson J."/>
            <person name="Mondo S."/>
            <person name="Nolan M."/>
            <person name="Ohm R."/>
            <person name="Pangilinan J."/>
            <person name="Park H.-J."/>
            <person name="Ramirez L."/>
            <person name="Alfaro M."/>
            <person name="Sun H."/>
            <person name="Tritt A."/>
            <person name="Yoshinaga Y."/>
            <person name="Zwiers L.-H."/>
            <person name="Turgeon B."/>
            <person name="Goodwin S."/>
            <person name="Spatafora J."/>
            <person name="Crous P."/>
            <person name="Grigoriev I."/>
        </authorList>
    </citation>
    <scope>NUCLEOTIDE SEQUENCE [LARGE SCALE GENOMIC DNA]</scope>
    <source>
        <strain evidence="2">CBS 304.66</strain>
    </source>
</reference>
<protein>
    <submittedName>
        <fullName evidence="1">Uncharacterized protein</fullName>
    </submittedName>
</protein>
<sequence>MQQAGIIIRHNHRSPLTTGLITSPSSPPPLFGVPRPANNASLQLHTSFGGAWFGRPPSYASHSNGEVAPKCGLVKQGELQIGSQGKNLWLPAFNGLQVLH</sequence>
<accession>A0A9P4KCD2</accession>
<proteinExistence type="predicted"/>
<evidence type="ECO:0000313" key="2">
    <source>
        <dbReference type="Proteomes" id="UP000800093"/>
    </source>
</evidence>
<dbReference type="EMBL" id="ML986611">
    <property type="protein sequence ID" value="KAF2265068.1"/>
    <property type="molecule type" value="Genomic_DNA"/>
</dbReference>
<name>A0A9P4KCD2_9PLEO</name>
<gene>
    <name evidence="1" type="ORF">CC78DRAFT_579752</name>
</gene>
<keyword evidence="2" id="KW-1185">Reference proteome</keyword>
<comment type="caution">
    <text evidence="1">The sequence shown here is derived from an EMBL/GenBank/DDBJ whole genome shotgun (WGS) entry which is preliminary data.</text>
</comment>